<keyword evidence="5" id="KW-0547">Nucleotide-binding</keyword>
<dbReference type="PROSITE" id="PS50109">
    <property type="entry name" value="HIS_KIN"/>
    <property type="match status" value="1"/>
</dbReference>
<comment type="caution">
    <text evidence="11">The sequence shown here is derived from an EMBL/GenBank/DDBJ whole genome shotgun (WGS) entry which is preliminary data.</text>
</comment>
<gene>
    <name evidence="11" type="ORF">FVR03_06930</name>
</gene>
<dbReference type="Proteomes" id="UP000321926">
    <property type="component" value="Unassembled WGS sequence"/>
</dbReference>
<evidence type="ECO:0000256" key="1">
    <source>
        <dbReference type="ARBA" id="ARBA00000085"/>
    </source>
</evidence>
<dbReference type="InterPro" id="IPR005467">
    <property type="entry name" value="His_kinase_dom"/>
</dbReference>
<evidence type="ECO:0000313" key="12">
    <source>
        <dbReference type="Proteomes" id="UP000321926"/>
    </source>
</evidence>
<dbReference type="GO" id="GO:0046983">
    <property type="term" value="F:protein dimerization activity"/>
    <property type="evidence" value="ECO:0007669"/>
    <property type="project" value="InterPro"/>
</dbReference>
<dbReference type="GO" id="GO:0005524">
    <property type="term" value="F:ATP binding"/>
    <property type="evidence" value="ECO:0007669"/>
    <property type="project" value="UniProtKB-KW"/>
</dbReference>
<proteinExistence type="predicted"/>
<evidence type="ECO:0000256" key="9">
    <source>
        <dbReference type="SAM" id="Phobius"/>
    </source>
</evidence>
<keyword evidence="7" id="KW-0067">ATP-binding</keyword>
<evidence type="ECO:0000256" key="3">
    <source>
        <dbReference type="ARBA" id="ARBA00022553"/>
    </source>
</evidence>
<dbReference type="RefSeq" id="WP_147921010.1">
    <property type="nucleotide sequence ID" value="NZ_VRTY01000019.1"/>
</dbReference>
<evidence type="ECO:0000313" key="11">
    <source>
        <dbReference type="EMBL" id="TXK49111.1"/>
    </source>
</evidence>
<dbReference type="SMART" id="SM00387">
    <property type="entry name" value="HATPase_c"/>
    <property type="match status" value="1"/>
</dbReference>
<dbReference type="EC" id="2.7.13.3" evidence="2"/>
<dbReference type="InterPro" id="IPR003594">
    <property type="entry name" value="HATPase_dom"/>
</dbReference>
<feature type="transmembrane region" description="Helical" evidence="9">
    <location>
        <begin position="6"/>
        <end position="28"/>
    </location>
</feature>
<evidence type="ECO:0000259" key="10">
    <source>
        <dbReference type="PROSITE" id="PS50109"/>
    </source>
</evidence>
<dbReference type="OrthoDB" id="9760839at2"/>
<keyword evidence="9" id="KW-0812">Transmembrane</keyword>
<keyword evidence="12" id="KW-1185">Reference proteome</keyword>
<dbReference type="SUPFAM" id="SSF55874">
    <property type="entry name" value="ATPase domain of HSP90 chaperone/DNA topoisomerase II/histidine kinase"/>
    <property type="match status" value="1"/>
</dbReference>
<evidence type="ECO:0000256" key="5">
    <source>
        <dbReference type="ARBA" id="ARBA00022741"/>
    </source>
</evidence>
<dbReference type="PANTHER" id="PTHR24421:SF10">
    <property type="entry name" value="NITRATE_NITRITE SENSOR PROTEIN NARQ"/>
    <property type="match status" value="1"/>
</dbReference>
<keyword evidence="4" id="KW-0808">Transferase</keyword>
<evidence type="ECO:0000256" key="7">
    <source>
        <dbReference type="ARBA" id="ARBA00022840"/>
    </source>
</evidence>
<organism evidence="11 12">
    <name type="scientific">Pontibacter qinzhouensis</name>
    <dbReference type="NCBI Taxonomy" id="2603253"/>
    <lineage>
        <taxon>Bacteria</taxon>
        <taxon>Pseudomonadati</taxon>
        <taxon>Bacteroidota</taxon>
        <taxon>Cytophagia</taxon>
        <taxon>Cytophagales</taxon>
        <taxon>Hymenobacteraceae</taxon>
        <taxon>Pontibacter</taxon>
    </lineage>
</organism>
<dbReference type="Gene3D" id="3.30.565.10">
    <property type="entry name" value="Histidine kinase-like ATPase, C-terminal domain"/>
    <property type="match status" value="1"/>
</dbReference>
<name>A0A5C8KCA3_9BACT</name>
<dbReference type="GO" id="GO:0016020">
    <property type="term" value="C:membrane"/>
    <property type="evidence" value="ECO:0007669"/>
    <property type="project" value="InterPro"/>
</dbReference>
<dbReference type="GO" id="GO:0000155">
    <property type="term" value="F:phosphorelay sensor kinase activity"/>
    <property type="evidence" value="ECO:0007669"/>
    <property type="project" value="InterPro"/>
</dbReference>
<dbReference type="InterPro" id="IPR050482">
    <property type="entry name" value="Sensor_HK_TwoCompSys"/>
</dbReference>
<dbReference type="EMBL" id="VRTY01000019">
    <property type="protein sequence ID" value="TXK49111.1"/>
    <property type="molecule type" value="Genomic_DNA"/>
</dbReference>
<evidence type="ECO:0000256" key="8">
    <source>
        <dbReference type="ARBA" id="ARBA00023012"/>
    </source>
</evidence>
<sequence>MSPFIPFIIATSIILLLALGVVVFVVMYQKRLMKHQEYLRQLQETRQRQLLEAALEAQEAERRRVARDLHDEVGTMLALVKLQAGQWSNGFGKGEIAEGQQPVTNLKLKLDEVMNSVRRITHDLMPIVLTKFGLVQAIESLKRSMPVDSNIGIKFECNEPDRRVGQKLELALYRIVQELLGNTLKHAQASEVYIKLTFNTYKLELVYTDNGKGFSSADLTENTTTTGLGLTNLQSRIALLNGTISINSELGAGISVVANVPLLTEF</sequence>
<protein>
    <recommendedName>
        <fullName evidence="2">histidine kinase</fullName>
        <ecNumber evidence="2">2.7.13.3</ecNumber>
    </recommendedName>
</protein>
<dbReference type="Gene3D" id="1.20.5.1930">
    <property type="match status" value="1"/>
</dbReference>
<keyword evidence="9" id="KW-0472">Membrane</keyword>
<dbReference type="CDD" id="cd16917">
    <property type="entry name" value="HATPase_UhpB-NarQ-NarX-like"/>
    <property type="match status" value="1"/>
</dbReference>
<dbReference type="Pfam" id="PF07730">
    <property type="entry name" value="HisKA_3"/>
    <property type="match status" value="1"/>
</dbReference>
<feature type="domain" description="Histidine kinase" evidence="10">
    <location>
        <begin position="64"/>
        <end position="264"/>
    </location>
</feature>
<evidence type="ECO:0000256" key="6">
    <source>
        <dbReference type="ARBA" id="ARBA00022777"/>
    </source>
</evidence>
<dbReference type="InterPro" id="IPR036890">
    <property type="entry name" value="HATPase_C_sf"/>
</dbReference>
<keyword evidence="6 11" id="KW-0418">Kinase</keyword>
<dbReference type="PANTHER" id="PTHR24421">
    <property type="entry name" value="NITRATE/NITRITE SENSOR PROTEIN NARX-RELATED"/>
    <property type="match status" value="1"/>
</dbReference>
<evidence type="ECO:0000256" key="4">
    <source>
        <dbReference type="ARBA" id="ARBA00022679"/>
    </source>
</evidence>
<dbReference type="InterPro" id="IPR011712">
    <property type="entry name" value="Sig_transdc_His_kin_sub3_dim/P"/>
</dbReference>
<dbReference type="Pfam" id="PF02518">
    <property type="entry name" value="HATPase_c"/>
    <property type="match status" value="1"/>
</dbReference>
<reference evidence="11 12" key="1">
    <citation type="submission" date="2019-08" db="EMBL/GenBank/DDBJ databases">
        <authorList>
            <person name="Shi S."/>
        </authorList>
    </citation>
    <scope>NUCLEOTIDE SEQUENCE [LARGE SCALE GENOMIC DNA]</scope>
    <source>
        <strain evidence="11 12">GY10130</strain>
    </source>
</reference>
<dbReference type="AlphaFoldDB" id="A0A5C8KCA3"/>
<accession>A0A5C8KCA3</accession>
<keyword evidence="8" id="KW-0902">Two-component regulatory system</keyword>
<keyword evidence="3" id="KW-0597">Phosphoprotein</keyword>
<keyword evidence="9" id="KW-1133">Transmembrane helix</keyword>
<evidence type="ECO:0000256" key="2">
    <source>
        <dbReference type="ARBA" id="ARBA00012438"/>
    </source>
</evidence>
<comment type="catalytic activity">
    <reaction evidence="1">
        <text>ATP + protein L-histidine = ADP + protein N-phospho-L-histidine.</text>
        <dbReference type="EC" id="2.7.13.3"/>
    </reaction>
</comment>